<dbReference type="InterPro" id="IPR015943">
    <property type="entry name" value="WD40/YVTN_repeat-like_dom_sf"/>
</dbReference>
<evidence type="ECO:0000259" key="2">
    <source>
        <dbReference type="Pfam" id="PF13360"/>
    </source>
</evidence>
<dbReference type="AlphaFoldDB" id="D6TER3"/>
<name>D6TER3_KTERA</name>
<feature type="domain" description="Pyrrolo-quinoline quinone repeat" evidence="2">
    <location>
        <begin position="70"/>
        <end position="231"/>
    </location>
</feature>
<protein>
    <submittedName>
        <fullName evidence="3">Pyrrolo-quinoline quinone</fullName>
    </submittedName>
</protein>
<keyword evidence="1" id="KW-1133">Transmembrane helix</keyword>
<sequence length="402" mass="43303">MPRFRSERARTLFALLATCLIVGTLILSVLALVVLLRVQQDPEAFFQASHASPATLEQPTPPGIYLENGGLVMRIDPTTGRVRWLYQLDLMKQPDTQLTQADSIVSVSRNTVFVETRVGGVYALEASTGALRWQSNVAGQLDITRTSRAETRGNELYVAGENSIYVLRLSDGNLTRTIGTRGIREFTLDGDMLYIAGSGTLAAYSLPSGALRWQVQVQRAQPLTQSHRAGDMLFSVSPGKEASTLYAFDASTGRVEWEVGQAGEVRDVSLAGGVIYAGATGKGITAYAASDGKLLWQSVDIGFTGKAPRVEGVQVYVTGNVASDETGTPRAHSVFSLATETGRINWVYTPQTRVAIDSVSVQHGKIYVDRENGIDVLDTQGKLLLSARSRGGAQYTAIVVVA</sequence>
<gene>
    <name evidence="3" type="ORF">Krac_9986</name>
</gene>
<evidence type="ECO:0000313" key="3">
    <source>
        <dbReference type="EMBL" id="EFH88512.1"/>
    </source>
</evidence>
<dbReference type="PANTHER" id="PTHR34512:SF30">
    <property type="entry name" value="OUTER MEMBRANE PROTEIN ASSEMBLY FACTOR BAMB"/>
    <property type="match status" value="1"/>
</dbReference>
<dbReference type="EMBL" id="ADVG01000001">
    <property type="protein sequence ID" value="EFH88512.1"/>
    <property type="molecule type" value="Genomic_DNA"/>
</dbReference>
<dbReference type="InParanoid" id="D6TER3"/>
<feature type="domain" description="Pyrrolo-quinoline quinone repeat" evidence="2">
    <location>
        <begin position="243"/>
        <end position="381"/>
    </location>
</feature>
<dbReference type="PANTHER" id="PTHR34512">
    <property type="entry name" value="CELL SURFACE PROTEIN"/>
    <property type="match status" value="1"/>
</dbReference>
<dbReference type="STRING" id="485913.Krac_9986"/>
<dbReference type="Gene3D" id="2.130.10.10">
    <property type="entry name" value="YVTN repeat-like/Quinoprotein amine dehydrogenase"/>
    <property type="match status" value="1"/>
</dbReference>
<dbReference type="SMART" id="SM00564">
    <property type="entry name" value="PQQ"/>
    <property type="match status" value="5"/>
</dbReference>
<dbReference type="InterPro" id="IPR018391">
    <property type="entry name" value="PQQ_b-propeller_rpt"/>
</dbReference>
<feature type="transmembrane region" description="Helical" evidence="1">
    <location>
        <begin position="12"/>
        <end position="36"/>
    </location>
</feature>
<organism evidence="3 4">
    <name type="scientific">Ktedonobacter racemifer DSM 44963</name>
    <dbReference type="NCBI Taxonomy" id="485913"/>
    <lineage>
        <taxon>Bacteria</taxon>
        <taxon>Bacillati</taxon>
        <taxon>Chloroflexota</taxon>
        <taxon>Ktedonobacteria</taxon>
        <taxon>Ktedonobacterales</taxon>
        <taxon>Ktedonobacteraceae</taxon>
        <taxon>Ktedonobacter</taxon>
    </lineage>
</organism>
<keyword evidence="1" id="KW-0472">Membrane</keyword>
<dbReference type="Gene3D" id="2.40.128.630">
    <property type="match status" value="1"/>
</dbReference>
<reference evidence="3 4" key="1">
    <citation type="journal article" date="2011" name="Stand. Genomic Sci.">
        <title>Non-contiguous finished genome sequence and contextual data of the filamentous soil bacterium Ktedonobacter racemifer type strain (SOSP1-21).</title>
        <authorList>
            <person name="Chang Y.J."/>
            <person name="Land M."/>
            <person name="Hauser L."/>
            <person name="Chertkov O."/>
            <person name="Del Rio T.G."/>
            <person name="Nolan M."/>
            <person name="Copeland A."/>
            <person name="Tice H."/>
            <person name="Cheng J.F."/>
            <person name="Lucas S."/>
            <person name="Han C."/>
            <person name="Goodwin L."/>
            <person name="Pitluck S."/>
            <person name="Ivanova N."/>
            <person name="Ovchinikova G."/>
            <person name="Pati A."/>
            <person name="Chen A."/>
            <person name="Palaniappan K."/>
            <person name="Mavromatis K."/>
            <person name="Liolios K."/>
            <person name="Brettin T."/>
            <person name="Fiebig A."/>
            <person name="Rohde M."/>
            <person name="Abt B."/>
            <person name="Goker M."/>
            <person name="Detter J.C."/>
            <person name="Woyke T."/>
            <person name="Bristow J."/>
            <person name="Eisen J.A."/>
            <person name="Markowitz V."/>
            <person name="Hugenholtz P."/>
            <person name="Kyrpides N.C."/>
            <person name="Klenk H.P."/>
            <person name="Lapidus A."/>
        </authorList>
    </citation>
    <scope>NUCLEOTIDE SEQUENCE [LARGE SCALE GENOMIC DNA]</scope>
    <source>
        <strain evidence="4">DSM 44963</strain>
    </source>
</reference>
<keyword evidence="1" id="KW-0812">Transmembrane</keyword>
<dbReference type="OrthoDB" id="139362at2"/>
<proteinExistence type="predicted"/>
<evidence type="ECO:0000256" key="1">
    <source>
        <dbReference type="SAM" id="Phobius"/>
    </source>
</evidence>
<dbReference type="Proteomes" id="UP000004508">
    <property type="component" value="Unassembled WGS sequence"/>
</dbReference>
<comment type="caution">
    <text evidence="3">The sequence shown here is derived from an EMBL/GenBank/DDBJ whole genome shotgun (WGS) entry which is preliminary data.</text>
</comment>
<dbReference type="Pfam" id="PF13360">
    <property type="entry name" value="PQQ_2"/>
    <property type="match status" value="2"/>
</dbReference>
<accession>D6TER3</accession>
<evidence type="ECO:0000313" key="4">
    <source>
        <dbReference type="Proteomes" id="UP000004508"/>
    </source>
</evidence>
<dbReference type="RefSeq" id="WP_007904558.1">
    <property type="nucleotide sequence ID" value="NZ_ADVG01000001.1"/>
</dbReference>
<dbReference type="InterPro" id="IPR011047">
    <property type="entry name" value="Quinoprotein_ADH-like_sf"/>
</dbReference>
<dbReference type="SUPFAM" id="SSF50998">
    <property type="entry name" value="Quinoprotein alcohol dehydrogenase-like"/>
    <property type="match status" value="1"/>
</dbReference>
<dbReference type="eggNOG" id="COG1520">
    <property type="taxonomic scope" value="Bacteria"/>
</dbReference>
<dbReference type="InterPro" id="IPR002372">
    <property type="entry name" value="PQQ_rpt_dom"/>
</dbReference>
<keyword evidence="4" id="KW-1185">Reference proteome</keyword>